<dbReference type="PANTHER" id="PTHR14187">
    <property type="entry name" value="ALPHA KINASE/ELONGATION FACTOR 2 KINASE"/>
    <property type="match status" value="1"/>
</dbReference>
<comment type="caution">
    <text evidence="3">The sequence shown here is derived from an EMBL/GenBank/DDBJ whole genome shotgun (WGS) entry which is preliminary data.</text>
</comment>
<protein>
    <recommendedName>
        <fullName evidence="5">Actin-like ATPase domain-containing protein</fullName>
    </recommendedName>
</protein>
<accession>A0A8H3UWZ0</accession>
<proteinExistence type="predicted"/>
<organism evidence="3 4">
    <name type="scientific">Venturia inaequalis</name>
    <name type="common">Apple scab fungus</name>
    <dbReference type="NCBI Taxonomy" id="5025"/>
    <lineage>
        <taxon>Eukaryota</taxon>
        <taxon>Fungi</taxon>
        <taxon>Dikarya</taxon>
        <taxon>Ascomycota</taxon>
        <taxon>Pezizomycotina</taxon>
        <taxon>Dothideomycetes</taxon>
        <taxon>Pleosporomycetidae</taxon>
        <taxon>Venturiales</taxon>
        <taxon>Venturiaceae</taxon>
        <taxon>Venturia</taxon>
    </lineage>
</organism>
<evidence type="ECO:0000256" key="1">
    <source>
        <dbReference type="ARBA" id="ARBA00022741"/>
    </source>
</evidence>
<dbReference type="EMBL" id="WNWR01000478">
    <property type="protein sequence ID" value="KAE9977188.1"/>
    <property type="molecule type" value="Genomic_DNA"/>
</dbReference>
<dbReference type="GO" id="GO:0140662">
    <property type="term" value="F:ATP-dependent protein folding chaperone"/>
    <property type="evidence" value="ECO:0007669"/>
    <property type="project" value="InterPro"/>
</dbReference>
<evidence type="ECO:0000313" key="4">
    <source>
        <dbReference type="Proteomes" id="UP000490939"/>
    </source>
</evidence>
<dbReference type="SUPFAM" id="SSF53067">
    <property type="entry name" value="Actin-like ATPase domain"/>
    <property type="match status" value="2"/>
</dbReference>
<dbReference type="AlphaFoldDB" id="A0A8H3UWZ0"/>
<dbReference type="Proteomes" id="UP000490939">
    <property type="component" value="Unassembled WGS sequence"/>
</dbReference>
<keyword evidence="4" id="KW-1185">Reference proteome</keyword>
<dbReference type="CDD" id="cd10170">
    <property type="entry name" value="ASKHA_NBD_HSP70"/>
    <property type="match status" value="1"/>
</dbReference>
<keyword evidence="1" id="KW-0547">Nucleotide-binding</keyword>
<dbReference type="InterPro" id="IPR043129">
    <property type="entry name" value="ATPase_NBD"/>
</dbReference>
<dbReference type="GO" id="GO:0005524">
    <property type="term" value="F:ATP binding"/>
    <property type="evidence" value="ECO:0007669"/>
    <property type="project" value="UniProtKB-KW"/>
</dbReference>
<dbReference type="Pfam" id="PF00012">
    <property type="entry name" value="HSP70"/>
    <property type="match status" value="1"/>
</dbReference>
<evidence type="ECO:0000256" key="2">
    <source>
        <dbReference type="ARBA" id="ARBA00022840"/>
    </source>
</evidence>
<sequence length="595" mass="66162">MAETALGKTREPVGRSDAPSFALSFISYSKSVVMTSGEIVVGIDFGTTFSGVSWAVNAGTRTVRLINDWPDPISAIANAEKVPSVISYANGRPDQFGYSVPIAKESVKWFKLLLDPTHSYASTEEAIAVQSRLEKSYQTAEDVAADYLRLIWEYTKADICRLKGENWESAYNIKVVLTVPAIWAPAAKDRTERFAKAAGIPGSIMLVSEPEAAAMAVLKDKDEEEKNLQPGDCFVVCDAGGGTVDLISYKILTVDPLRVEECAVGDGELCGSVFLDMAFEKHIKTVVGDEQYAKLKDRAKKKMIKEFETGVKCSYTGEEKEYFVDLSGVEDNPEYHINDETITLKSNMVRTIFDHIIGKILILVDNQIDEVRAKDLTVKAILLVGGFGANKYLYTRLTDAHQNDGVKVLQVNGARSSICRGATLWGLDSSRRPNDIIMPRMVSARLARYSYGICWDRTFDSTRHRLEDRVVRLDGAVRARNQMEWLIKKGDKIEENQIISLNICNIIQGVGFKSAMMSSVSDFAQQLYYCAADVPPPRNGINVKQLCAVSYGIEHSKLRKETKRTGIEKVKFRKPTFELQILPGSATIKFTVLYK</sequence>
<name>A0A8H3UWZ0_VENIN</name>
<dbReference type="InterPro" id="IPR013126">
    <property type="entry name" value="Hsp_70_fam"/>
</dbReference>
<reference evidence="3 4" key="1">
    <citation type="submission" date="2019-07" db="EMBL/GenBank/DDBJ databases">
        <title>Venturia inaequalis Genome Resource.</title>
        <authorList>
            <person name="Lichtner F.J."/>
        </authorList>
    </citation>
    <scope>NUCLEOTIDE SEQUENCE [LARGE SCALE GENOMIC DNA]</scope>
    <source>
        <strain evidence="3 4">DMI_063113</strain>
    </source>
</reference>
<feature type="non-terminal residue" evidence="3">
    <location>
        <position position="595"/>
    </location>
</feature>
<evidence type="ECO:0000313" key="3">
    <source>
        <dbReference type="EMBL" id="KAE9977188.1"/>
    </source>
</evidence>
<dbReference type="PANTHER" id="PTHR14187:SF5">
    <property type="entry name" value="HEAT SHOCK 70 KDA PROTEIN 12A"/>
    <property type="match status" value="1"/>
</dbReference>
<dbReference type="Gene3D" id="3.30.420.40">
    <property type="match status" value="2"/>
</dbReference>
<gene>
    <name evidence="3" type="ORF">EG327_007812</name>
</gene>
<keyword evidence="2" id="KW-0067">ATP-binding</keyword>
<evidence type="ECO:0008006" key="5">
    <source>
        <dbReference type="Google" id="ProtNLM"/>
    </source>
</evidence>